<dbReference type="CDD" id="cd00156">
    <property type="entry name" value="REC"/>
    <property type="match status" value="1"/>
</dbReference>
<sequence>MKKVIIIDDIKEVLDRENSFLDRSVIEVYPVPSNAEVLLVHREIKVDLIITYLDMPDLSGEDLCEAIRKDPTCSKVSILMVCPNEKVREERSKHCRADAFVPTPVSEEALLLKAHDLLKIPSRTSFRVPVNASMSLESGDGKNFLGFSQDL</sequence>
<dbReference type="InterPro" id="IPR001789">
    <property type="entry name" value="Sig_transdc_resp-reg_receiver"/>
</dbReference>
<dbReference type="PANTHER" id="PTHR44591:SF3">
    <property type="entry name" value="RESPONSE REGULATORY DOMAIN-CONTAINING PROTEIN"/>
    <property type="match status" value="1"/>
</dbReference>
<dbReference type="SMART" id="SM00448">
    <property type="entry name" value="REC"/>
    <property type="match status" value="1"/>
</dbReference>
<dbReference type="Pfam" id="PF00072">
    <property type="entry name" value="Response_reg"/>
    <property type="match status" value="1"/>
</dbReference>
<proteinExistence type="predicted"/>
<name>A0A0F9D9Z6_9ZZZZ</name>
<reference evidence="3" key="1">
    <citation type="journal article" date="2015" name="Nature">
        <title>Complex archaea that bridge the gap between prokaryotes and eukaryotes.</title>
        <authorList>
            <person name="Spang A."/>
            <person name="Saw J.H."/>
            <person name="Jorgensen S.L."/>
            <person name="Zaremba-Niedzwiedzka K."/>
            <person name="Martijn J."/>
            <person name="Lind A.E."/>
            <person name="van Eijk R."/>
            <person name="Schleper C."/>
            <person name="Guy L."/>
            <person name="Ettema T.J."/>
        </authorList>
    </citation>
    <scope>NUCLEOTIDE SEQUENCE</scope>
</reference>
<dbReference type="InterPro" id="IPR050595">
    <property type="entry name" value="Bact_response_regulator"/>
</dbReference>
<feature type="non-terminal residue" evidence="3">
    <location>
        <position position="151"/>
    </location>
</feature>
<evidence type="ECO:0000259" key="2">
    <source>
        <dbReference type="PROSITE" id="PS50110"/>
    </source>
</evidence>
<keyword evidence="1" id="KW-0597">Phosphoprotein</keyword>
<feature type="domain" description="Response regulatory" evidence="2">
    <location>
        <begin position="3"/>
        <end position="118"/>
    </location>
</feature>
<dbReference type="SUPFAM" id="SSF52172">
    <property type="entry name" value="CheY-like"/>
    <property type="match status" value="1"/>
</dbReference>
<dbReference type="InterPro" id="IPR011006">
    <property type="entry name" value="CheY-like_superfamily"/>
</dbReference>
<evidence type="ECO:0000256" key="1">
    <source>
        <dbReference type="ARBA" id="ARBA00022553"/>
    </source>
</evidence>
<evidence type="ECO:0000313" key="3">
    <source>
        <dbReference type="EMBL" id="KKL50551.1"/>
    </source>
</evidence>
<gene>
    <name evidence="3" type="ORF">LCGC14_2304390</name>
</gene>
<dbReference type="PROSITE" id="PS50110">
    <property type="entry name" value="RESPONSE_REGULATORY"/>
    <property type="match status" value="1"/>
</dbReference>
<comment type="caution">
    <text evidence="3">The sequence shown here is derived from an EMBL/GenBank/DDBJ whole genome shotgun (WGS) entry which is preliminary data.</text>
</comment>
<accession>A0A0F9D9Z6</accession>
<protein>
    <recommendedName>
        <fullName evidence="2">Response regulatory domain-containing protein</fullName>
    </recommendedName>
</protein>
<dbReference type="Gene3D" id="3.40.50.2300">
    <property type="match status" value="1"/>
</dbReference>
<dbReference type="PANTHER" id="PTHR44591">
    <property type="entry name" value="STRESS RESPONSE REGULATOR PROTEIN 1"/>
    <property type="match status" value="1"/>
</dbReference>
<dbReference type="GO" id="GO:0000160">
    <property type="term" value="P:phosphorelay signal transduction system"/>
    <property type="evidence" value="ECO:0007669"/>
    <property type="project" value="InterPro"/>
</dbReference>
<dbReference type="EMBL" id="LAZR01032557">
    <property type="protein sequence ID" value="KKL50551.1"/>
    <property type="molecule type" value="Genomic_DNA"/>
</dbReference>
<dbReference type="AlphaFoldDB" id="A0A0F9D9Z6"/>
<organism evidence="3">
    <name type="scientific">marine sediment metagenome</name>
    <dbReference type="NCBI Taxonomy" id="412755"/>
    <lineage>
        <taxon>unclassified sequences</taxon>
        <taxon>metagenomes</taxon>
        <taxon>ecological metagenomes</taxon>
    </lineage>
</organism>